<accession>A0A6A1VFW9</accession>
<evidence type="ECO:0000313" key="2">
    <source>
        <dbReference type="EMBL" id="KAB1211769.1"/>
    </source>
</evidence>
<dbReference type="Proteomes" id="UP000516437">
    <property type="component" value="Chromosome 6"/>
</dbReference>
<feature type="transmembrane region" description="Helical" evidence="1">
    <location>
        <begin position="435"/>
        <end position="455"/>
    </location>
</feature>
<protein>
    <submittedName>
        <fullName evidence="2">Uncharacterized protein</fullName>
    </submittedName>
</protein>
<reference evidence="2 3" key="1">
    <citation type="journal article" date="2019" name="Plant Biotechnol. J.">
        <title>The red bayberry genome and genetic basis of sex determination.</title>
        <authorList>
            <person name="Jia H.M."/>
            <person name="Jia H.J."/>
            <person name="Cai Q.L."/>
            <person name="Wang Y."/>
            <person name="Zhao H.B."/>
            <person name="Yang W.F."/>
            <person name="Wang G.Y."/>
            <person name="Li Y.H."/>
            <person name="Zhan D.L."/>
            <person name="Shen Y.T."/>
            <person name="Niu Q.F."/>
            <person name="Chang L."/>
            <person name="Qiu J."/>
            <person name="Zhao L."/>
            <person name="Xie H.B."/>
            <person name="Fu W.Y."/>
            <person name="Jin J."/>
            <person name="Li X.W."/>
            <person name="Jiao Y."/>
            <person name="Zhou C.C."/>
            <person name="Tu T."/>
            <person name="Chai C.Y."/>
            <person name="Gao J.L."/>
            <person name="Fan L.J."/>
            <person name="van de Weg E."/>
            <person name="Wang J.Y."/>
            <person name="Gao Z.S."/>
        </authorList>
    </citation>
    <scope>NUCLEOTIDE SEQUENCE [LARGE SCALE GENOMIC DNA]</scope>
    <source>
        <tissue evidence="2">Leaves</tissue>
    </source>
</reference>
<keyword evidence="1" id="KW-0472">Membrane</keyword>
<keyword evidence="1" id="KW-1133">Transmembrane helix</keyword>
<name>A0A6A1VFW9_9ROSI</name>
<comment type="caution">
    <text evidence="2">The sequence shown here is derived from an EMBL/GenBank/DDBJ whole genome shotgun (WGS) entry which is preliminary data.</text>
</comment>
<gene>
    <name evidence="2" type="ORF">CJ030_MR6G025622</name>
</gene>
<proteinExistence type="predicted"/>
<dbReference type="AlphaFoldDB" id="A0A6A1VFW9"/>
<dbReference type="InterPro" id="IPR004158">
    <property type="entry name" value="DUF247_pln"/>
</dbReference>
<evidence type="ECO:0000313" key="3">
    <source>
        <dbReference type="Proteomes" id="UP000516437"/>
    </source>
</evidence>
<dbReference type="PANTHER" id="PTHR31170">
    <property type="entry name" value="BNAC04G53230D PROTEIN"/>
    <property type="match status" value="1"/>
</dbReference>
<sequence length="460" mass="53163">MAANGDSVIIDAAYLASSIRNMMPFDLHMTTKCCIFKIPNILYRQNERAFIPDAFSIGPLHHDDLKATEKIKLEYLQCLISRLATLTALNDLINCVKDVEREARECYAEPIKYSPEEFVKILVIDGCFLIEVFRKNVYKFLKGEDDPIFSMSSMIQFLYHDLILLENQVPWIVLERLFEFTKGPEEEYSLTELAVKFFGMTFSMEPPDLHPIQDIKHIVDLLRKWLISAAERKGSGEKEEEINQPYRILRMQGIKHILGLPMKWLISATESVKQEVSSTEWAQKWEPIPSASSLKEAGIKFKKCKSKSILDVEFSDGVLTIPSLLVQEITETTFRNLISFEQCYANCEARLTSYAILIDNLINTTKDVDILRERGIVNNWLNPEDAVQFFNQLYHHAYVTEFHYGTLCSKVNKHCRQLWPRWRALLVHNYFNSPWTIISTVAAIILLVLSVLQTWSSMKT</sequence>
<organism evidence="2 3">
    <name type="scientific">Morella rubra</name>
    <name type="common">Chinese bayberry</name>
    <dbReference type="NCBI Taxonomy" id="262757"/>
    <lineage>
        <taxon>Eukaryota</taxon>
        <taxon>Viridiplantae</taxon>
        <taxon>Streptophyta</taxon>
        <taxon>Embryophyta</taxon>
        <taxon>Tracheophyta</taxon>
        <taxon>Spermatophyta</taxon>
        <taxon>Magnoliopsida</taxon>
        <taxon>eudicotyledons</taxon>
        <taxon>Gunneridae</taxon>
        <taxon>Pentapetalae</taxon>
        <taxon>rosids</taxon>
        <taxon>fabids</taxon>
        <taxon>Fagales</taxon>
        <taxon>Myricaceae</taxon>
        <taxon>Morella</taxon>
    </lineage>
</organism>
<keyword evidence="1" id="KW-0812">Transmembrane</keyword>
<dbReference type="OrthoDB" id="591587at2759"/>
<evidence type="ECO:0000256" key="1">
    <source>
        <dbReference type="SAM" id="Phobius"/>
    </source>
</evidence>
<keyword evidence="3" id="KW-1185">Reference proteome</keyword>
<dbReference type="Pfam" id="PF03140">
    <property type="entry name" value="DUF247"/>
    <property type="match status" value="1"/>
</dbReference>
<dbReference type="PANTHER" id="PTHR31170:SF17">
    <property type="match status" value="1"/>
</dbReference>
<dbReference type="EMBL" id="RXIC02000024">
    <property type="protein sequence ID" value="KAB1211769.1"/>
    <property type="molecule type" value="Genomic_DNA"/>
</dbReference>